<keyword evidence="1" id="KW-1133">Transmembrane helix</keyword>
<dbReference type="Proteomes" id="UP001501319">
    <property type="component" value="Unassembled WGS sequence"/>
</dbReference>
<protein>
    <submittedName>
        <fullName evidence="2">Uncharacterized protein</fullName>
    </submittedName>
</protein>
<sequence length="110" mass="11610">MVTDAPLILAVAAAMAFVSVGYAMPARGLPLLLARRQAKPLGVARTAFVFTFLGISMVWATTTALVTSEPYLRMAGWMIVALFSVSGATIVAGIRCAEDLKATPVDEPRP</sequence>
<accession>A0ABN2F0W4</accession>
<organism evidence="2 3">
    <name type="scientific">Kribbella alba</name>
    <dbReference type="NCBI Taxonomy" id="190197"/>
    <lineage>
        <taxon>Bacteria</taxon>
        <taxon>Bacillati</taxon>
        <taxon>Actinomycetota</taxon>
        <taxon>Actinomycetes</taxon>
        <taxon>Propionibacteriales</taxon>
        <taxon>Kribbellaceae</taxon>
        <taxon>Kribbella</taxon>
    </lineage>
</organism>
<evidence type="ECO:0000313" key="2">
    <source>
        <dbReference type="EMBL" id="GAA1624407.1"/>
    </source>
</evidence>
<proteinExistence type="predicted"/>
<feature type="transmembrane region" description="Helical" evidence="1">
    <location>
        <begin position="6"/>
        <end position="26"/>
    </location>
</feature>
<keyword evidence="1" id="KW-0812">Transmembrane</keyword>
<evidence type="ECO:0000313" key="3">
    <source>
        <dbReference type="Proteomes" id="UP001501319"/>
    </source>
</evidence>
<keyword evidence="3" id="KW-1185">Reference proteome</keyword>
<comment type="caution">
    <text evidence="2">The sequence shown here is derived from an EMBL/GenBank/DDBJ whole genome shotgun (WGS) entry which is preliminary data.</text>
</comment>
<name>A0ABN2F0W4_9ACTN</name>
<keyword evidence="1" id="KW-0472">Membrane</keyword>
<feature type="transmembrane region" description="Helical" evidence="1">
    <location>
        <begin position="47"/>
        <end position="68"/>
    </location>
</feature>
<feature type="transmembrane region" description="Helical" evidence="1">
    <location>
        <begin position="74"/>
        <end position="94"/>
    </location>
</feature>
<evidence type="ECO:0000256" key="1">
    <source>
        <dbReference type="SAM" id="Phobius"/>
    </source>
</evidence>
<reference evidence="2 3" key="1">
    <citation type="journal article" date="2019" name="Int. J. Syst. Evol. Microbiol.">
        <title>The Global Catalogue of Microorganisms (GCM) 10K type strain sequencing project: providing services to taxonomists for standard genome sequencing and annotation.</title>
        <authorList>
            <consortium name="The Broad Institute Genomics Platform"/>
            <consortium name="The Broad Institute Genome Sequencing Center for Infectious Disease"/>
            <person name="Wu L."/>
            <person name="Ma J."/>
        </authorList>
    </citation>
    <scope>NUCLEOTIDE SEQUENCE [LARGE SCALE GENOMIC DNA]</scope>
    <source>
        <strain evidence="2 3">JCM 14306</strain>
    </source>
</reference>
<gene>
    <name evidence="2" type="ORF">GCM10009744_09820</name>
</gene>
<dbReference type="EMBL" id="BAAANE010000003">
    <property type="protein sequence ID" value="GAA1624407.1"/>
    <property type="molecule type" value="Genomic_DNA"/>
</dbReference>